<dbReference type="PROSITE" id="PS00108">
    <property type="entry name" value="PROTEIN_KINASE_ST"/>
    <property type="match status" value="1"/>
</dbReference>
<dbReference type="PANTHER" id="PTHR11042:SF189">
    <property type="entry name" value="PROTEIN KINASE DOMAIN-CONTAINING PROTEIN"/>
    <property type="match status" value="1"/>
</dbReference>
<feature type="region of interest" description="Disordered" evidence="7">
    <location>
        <begin position="114"/>
        <end position="143"/>
    </location>
</feature>
<organism evidence="9 10">
    <name type="scientific">Leishmania panamensis</name>
    <dbReference type="NCBI Taxonomy" id="5679"/>
    <lineage>
        <taxon>Eukaryota</taxon>
        <taxon>Discoba</taxon>
        <taxon>Euglenozoa</taxon>
        <taxon>Kinetoplastea</taxon>
        <taxon>Metakinetoplastina</taxon>
        <taxon>Trypanosomatida</taxon>
        <taxon>Trypanosomatidae</taxon>
        <taxon>Leishmaniinae</taxon>
        <taxon>Leishmania</taxon>
        <taxon>Leishmania guyanensis species complex</taxon>
    </lineage>
</organism>
<dbReference type="Pfam" id="PF00069">
    <property type="entry name" value="Pkinase"/>
    <property type="match status" value="2"/>
</dbReference>
<protein>
    <submittedName>
        <fullName evidence="9">Protein kinase, putative</fullName>
        <ecNumber evidence="9">2.7.11.1</ecNumber>
    </submittedName>
</protein>
<proteinExistence type="inferred from homology"/>
<dbReference type="InterPro" id="IPR011009">
    <property type="entry name" value="Kinase-like_dom_sf"/>
</dbReference>
<dbReference type="RefSeq" id="XP_010701181.1">
    <property type="nucleotide sequence ID" value="XM_010702879.1"/>
</dbReference>
<dbReference type="Proteomes" id="UP000063063">
    <property type="component" value="Chromosome 30"/>
</dbReference>
<dbReference type="VEuPathDB" id="TriTrypDB:LPAL13_000021300"/>
<dbReference type="Gene3D" id="3.30.200.20">
    <property type="entry name" value="Phosphorylase Kinase, domain 1"/>
    <property type="match status" value="1"/>
</dbReference>
<evidence type="ECO:0000259" key="8">
    <source>
        <dbReference type="PROSITE" id="PS50011"/>
    </source>
</evidence>
<comment type="similarity">
    <text evidence="5">Belongs to the protein kinase superfamily. Ser/Thr protein kinase family. GCN2 subfamily.</text>
</comment>
<dbReference type="InterPro" id="IPR008271">
    <property type="entry name" value="Ser/Thr_kinase_AS"/>
</dbReference>
<reference evidence="9 10" key="1">
    <citation type="journal article" date="2015" name="Sci. Rep.">
        <title>The genome of Leishmania panamensis: insights into genomics of the L. (Viannia) subgenus.</title>
        <authorList>
            <person name="Llanes A."/>
            <person name="Restrepo C.M."/>
            <person name="Vecchio G.D."/>
            <person name="Anguizola F.J."/>
            <person name="Lleonart R."/>
        </authorList>
    </citation>
    <scope>NUCLEOTIDE SEQUENCE [LARGE SCALE GENOMIC DNA]</scope>
    <source>
        <strain evidence="9 10">MHOM/PA/94/PSC-1</strain>
    </source>
</reference>
<feature type="region of interest" description="Disordered" evidence="7">
    <location>
        <begin position="1045"/>
        <end position="1074"/>
    </location>
</feature>
<dbReference type="FunFam" id="1.10.510.10:FF:001372">
    <property type="entry name" value="eIF-2 alpha kinase"/>
    <property type="match status" value="1"/>
</dbReference>
<dbReference type="Gene3D" id="1.10.510.10">
    <property type="entry name" value="Transferase(Phosphotransferase) domain 1"/>
    <property type="match status" value="2"/>
</dbReference>
<evidence type="ECO:0000313" key="10">
    <source>
        <dbReference type="Proteomes" id="UP000063063"/>
    </source>
</evidence>
<feature type="region of interest" description="Disordered" evidence="7">
    <location>
        <begin position="1362"/>
        <end position="1386"/>
    </location>
</feature>
<evidence type="ECO:0000256" key="7">
    <source>
        <dbReference type="SAM" id="MobiDB-lite"/>
    </source>
</evidence>
<gene>
    <name evidence="9" type="ORF">LPMP_301550</name>
</gene>
<feature type="compositionally biased region" description="Polar residues" evidence="7">
    <location>
        <begin position="652"/>
        <end position="662"/>
    </location>
</feature>
<feature type="binding site" evidence="6">
    <location>
        <position position="976"/>
    </location>
    <ligand>
        <name>ATP</name>
        <dbReference type="ChEBI" id="CHEBI:30616"/>
    </ligand>
</feature>
<evidence type="ECO:0000256" key="6">
    <source>
        <dbReference type="PROSITE-ProRule" id="PRU10141"/>
    </source>
</evidence>
<evidence type="ECO:0000256" key="2">
    <source>
        <dbReference type="ARBA" id="ARBA00022741"/>
    </source>
</evidence>
<dbReference type="GO" id="GO:0005737">
    <property type="term" value="C:cytoplasm"/>
    <property type="evidence" value="ECO:0007669"/>
    <property type="project" value="TreeGrafter"/>
</dbReference>
<evidence type="ECO:0000256" key="1">
    <source>
        <dbReference type="ARBA" id="ARBA00022679"/>
    </source>
</evidence>
<dbReference type="eggNOG" id="KOG1035">
    <property type="taxonomic scope" value="Eukaryota"/>
</dbReference>
<dbReference type="InterPro" id="IPR017441">
    <property type="entry name" value="Protein_kinase_ATP_BS"/>
</dbReference>
<feature type="region of interest" description="Disordered" evidence="7">
    <location>
        <begin position="591"/>
        <end position="613"/>
    </location>
</feature>
<feature type="domain" description="Protein kinase" evidence="8">
    <location>
        <begin position="947"/>
        <end position="1691"/>
    </location>
</feature>
<sequence>MTSPGVVWDGASLLLATDVAGVIHCYRYTTEKVCGDDTDDDDERVAVLTHLWSRSIGDEEVPSELLTENDSSTYSLASLTTGTQQTVRDARAGFQCTLSKRLLRLQSASAMPALSVVPDPSGDHGGLSSGLPKKSRLTGGQSSTNDCNADIAYSTTAQGTREGGSNSNSPAAVAHYLRRQAIDAQCPFCTWASSLSSSPSAALASVCLASTPELACASPVAVREKLTSAVVSAASPSCRIGTGDRAEMECRWSKGPEETDGGCCGSAGNCENLFRPCDFMARIPEAAYNTFNASATAQPAVETGAIMSTDRNNPVVGCRSSPSAEVAWYWRCPRSVFDARTAPDGKSSDIKHTVHRHVVSENETSQLSSDKTEKETTKFGDDAAVEHLWMSLPEAVRHWNAICCHHHQLQLLRHMEERYSELDLFTGASLGSVALTADMAAATESAILDATSSSNNLEHSIFSSISDGSSTESSSDSVDGVFDATGDGVPRAVLSLKTQRYQTLIMQARVPRSPTKVAKKKTRKAAMAAPIRKTAHRCLAKLSAPVIQLGLTWHQLRHRVHKELPFSDADDEGVEEGHQGEAELVTVPQGEAAQSFPSSSSESTLHNSSTSTSDIDMDVLAGRKQLPPQYSFVRAVSRASSQSFISATSQSGAGNQPATCSRKTPAKQKRAEAGRSAMPSAGREAVLHDIPVRCGPGGCVYGGVAGTVGSITTTFASVETVPPQFLLLLQLPLPLVEAFWITLPSSSASQSSQNGSEAANLYRAGERSMFAVELRRVPWLPHDVCSLQAAEPAVDAPINAARPLTALLGGASASVGLTTLQGFVLDAQGVSSAPRAMSVGFPRILRTLSAYDICIAKSASVHRPRLVHDTVGNVEELSASSDARERERSAKEETAPEYRNSPHAMPAGSSHTSLFYRSNKRSSSLSHSIRPPPSNYSPAINFFDENFEPLMLLGRGVSGAVLLVRHRFTGVFYAIKVLVARDYESERDILQELRVHAMLENRYVVRYHTCWSEVISPTRAQQLAFIGVCHSYEANMARRKRLDSASSSFSSTMPRRSARDGTWHPRANSDGCIPTRSQLRSAPGGWDHLRLPSHLSTILVGSTSTSESATPEVAQKRSRPQLRGSAWSAAIMDELAEDLTDEEGDETLLGQMEKWQGWASDRLGYSGPGMPSPTAIEPQPARHPLAVSSPSPAVRNTHALLASLRLRKKPPIASVLSSGPPFAASDSMGGTTVQEVYDGEEEEAESILDYTQGGDYSSSVSSGNSYGRPAPEKDSLQRQKGHTIIGTRVVFLQMELCQGTLAQYLASRASINRVENLIIAMQMVAGVRYLHHRGILHRDVKPTNVFLDYRCQYDKTVHQLNMSDTSSADGGSEDEDSAEASLGFSGSPASPCSAAAAGNGEGDNEACEPLSSSALTLCRRRPRVCSPELPSGGCSPSVSSAPRRSSIVPPGIQSLYPAVPSSLASDWNARMTMTSLSNLPSWDGERAVLDFVMHAPHRIASEMLQERLLRRPPPPAVCQRASSKCKMMEKEMGSSDAPMPLMAPNGGRNFRRRLANWLLHRFVQVRLGDFGLAKFLYQQELRVDGFVSMNAINTTGVGSPLYASPEQLQGSRCTPASDAFSVGVVLAEMYLQPKTVAERLTVLREVREGVYRDTTLLSRFPELKLVRRLTAAQPERRMTLAALHKDLKSFLEQALHEEVCRHYE</sequence>
<evidence type="ECO:0000256" key="5">
    <source>
        <dbReference type="ARBA" id="ARBA00037982"/>
    </source>
</evidence>
<dbReference type="PROSITE" id="PS50011">
    <property type="entry name" value="PROTEIN_KINASE_DOM"/>
    <property type="match status" value="1"/>
</dbReference>
<keyword evidence="1 9" id="KW-0808">Transferase</keyword>
<dbReference type="EC" id="2.7.11.1" evidence="9"/>
<dbReference type="SMART" id="SM00220">
    <property type="entry name" value="S_TKc"/>
    <property type="match status" value="1"/>
</dbReference>
<feature type="region of interest" description="Disordered" evidence="7">
    <location>
        <begin position="1426"/>
        <end position="1445"/>
    </location>
</feature>
<keyword evidence="3 9" id="KW-0418">Kinase</keyword>
<evidence type="ECO:0000256" key="4">
    <source>
        <dbReference type="ARBA" id="ARBA00022840"/>
    </source>
</evidence>
<dbReference type="GO" id="GO:0004674">
    <property type="term" value="F:protein serine/threonine kinase activity"/>
    <property type="evidence" value="ECO:0007669"/>
    <property type="project" value="UniProtKB-EC"/>
</dbReference>
<keyword evidence="4 6" id="KW-0067">ATP-binding</keyword>
<evidence type="ECO:0000313" key="9">
    <source>
        <dbReference type="EMBL" id="AIO00381.1"/>
    </source>
</evidence>
<dbReference type="SUPFAM" id="SSF56112">
    <property type="entry name" value="Protein kinase-like (PK-like)"/>
    <property type="match status" value="1"/>
</dbReference>
<feature type="region of interest" description="Disordered" evidence="7">
    <location>
        <begin position="876"/>
        <end position="912"/>
    </location>
</feature>
<name>A0A088RWQ5_LEIPA</name>
<feature type="region of interest" description="Disordered" evidence="7">
    <location>
        <begin position="1255"/>
        <end position="1279"/>
    </location>
</feature>
<feature type="region of interest" description="Disordered" evidence="7">
    <location>
        <begin position="1102"/>
        <end position="1121"/>
    </location>
</feature>
<feature type="compositionally biased region" description="Low complexity" evidence="7">
    <location>
        <begin position="595"/>
        <end position="613"/>
    </location>
</feature>
<dbReference type="GeneID" id="22577208"/>
<dbReference type="InterPro" id="IPR050339">
    <property type="entry name" value="CC_SR_Kinase"/>
</dbReference>
<dbReference type="EMBL" id="CP009399">
    <property type="protein sequence ID" value="AIO00381.1"/>
    <property type="molecule type" value="Genomic_DNA"/>
</dbReference>
<keyword evidence="10" id="KW-1185">Reference proteome</keyword>
<dbReference type="KEGG" id="lpan:LPMP_301550"/>
<dbReference type="GO" id="GO:0005634">
    <property type="term" value="C:nucleus"/>
    <property type="evidence" value="ECO:0007669"/>
    <property type="project" value="TreeGrafter"/>
</dbReference>
<evidence type="ECO:0000256" key="3">
    <source>
        <dbReference type="ARBA" id="ARBA00022777"/>
    </source>
</evidence>
<feature type="compositionally biased region" description="Basic and acidic residues" evidence="7">
    <location>
        <begin position="882"/>
        <end position="896"/>
    </location>
</feature>
<dbReference type="VEuPathDB" id="TriTrypDB:LPMP_301550"/>
<dbReference type="OrthoDB" id="1405469at2759"/>
<feature type="compositionally biased region" description="Low complexity" evidence="7">
    <location>
        <begin position="1255"/>
        <end position="1267"/>
    </location>
</feature>
<dbReference type="GO" id="GO:0005524">
    <property type="term" value="F:ATP binding"/>
    <property type="evidence" value="ECO:0007669"/>
    <property type="project" value="UniProtKB-UniRule"/>
</dbReference>
<dbReference type="InterPro" id="IPR000719">
    <property type="entry name" value="Prot_kinase_dom"/>
</dbReference>
<keyword evidence="2 6" id="KW-0547">Nucleotide-binding</keyword>
<accession>A0A088RWQ5</accession>
<dbReference type="PANTHER" id="PTHR11042">
    <property type="entry name" value="EUKARYOTIC TRANSLATION INITIATION FACTOR 2-ALPHA KINASE EIF2-ALPHA KINASE -RELATED"/>
    <property type="match status" value="1"/>
</dbReference>
<dbReference type="PROSITE" id="PS00107">
    <property type="entry name" value="PROTEIN_KINASE_ATP"/>
    <property type="match status" value="1"/>
</dbReference>
<feature type="region of interest" description="Disordered" evidence="7">
    <location>
        <begin position="647"/>
        <end position="682"/>
    </location>
</feature>
<feature type="compositionally biased region" description="Low complexity" evidence="7">
    <location>
        <begin position="1045"/>
        <end position="1055"/>
    </location>
</feature>
<dbReference type="eggNOG" id="KOG1033">
    <property type="taxonomic scope" value="Eukaryota"/>
</dbReference>
<feature type="compositionally biased region" description="Low complexity" evidence="7">
    <location>
        <begin position="1435"/>
        <end position="1445"/>
    </location>
</feature>